<feature type="compositionally biased region" description="Low complexity" evidence="1">
    <location>
        <begin position="168"/>
        <end position="177"/>
    </location>
</feature>
<feature type="region of interest" description="Disordered" evidence="1">
    <location>
        <begin position="206"/>
        <end position="238"/>
    </location>
</feature>
<dbReference type="EMBL" id="KB467843">
    <property type="protein sequence ID" value="PCH35286.1"/>
    <property type="molecule type" value="Genomic_DNA"/>
</dbReference>
<proteinExistence type="predicted"/>
<dbReference type="AlphaFoldDB" id="A0A2H3IZB1"/>
<feature type="region of interest" description="Disordered" evidence="1">
    <location>
        <begin position="168"/>
        <end position="190"/>
    </location>
</feature>
<evidence type="ECO:0008006" key="4">
    <source>
        <dbReference type="Google" id="ProtNLM"/>
    </source>
</evidence>
<feature type="compositionally biased region" description="Low complexity" evidence="1">
    <location>
        <begin position="209"/>
        <end position="220"/>
    </location>
</feature>
<dbReference type="OrthoDB" id="3268757at2759"/>
<gene>
    <name evidence="2" type="ORF">WOLCODRAFT_155972</name>
</gene>
<dbReference type="Proteomes" id="UP000218811">
    <property type="component" value="Unassembled WGS sequence"/>
</dbReference>
<dbReference type="STRING" id="742152.A0A2H3IZB1"/>
<sequence length="483" mass="53865">MAHNLAFIRGPHNPEDPAQTPLVHIYDPMDALADDFGRFTIRSSNATIPVPVPTESVHVSEFTLPSQQPENSIGPLEAGMVPCSPRQSELDIAFQVAQHQSNTVRGGSQLSHIDSPLAMQWAFPQNPTSRGFGLACQQIAATMIQTGVWSADMAARFLREGQQLQADALQASDAASQHSQRPPPVCTPVSQESQFRLVENWVRSVHMGSPPRRSPQGSRPLPTPPCSRQTNPFLPGYMPPVLTPPVQTFAQAAALVPPSIAPQTAPMNTWGAAPLQGTHASMWQPEKPASSQWDAYSLLPEPTPDPQYKSKVREPGDFDGSSFTDWYMQLKLYINDNAPLLYSDSKKVGVVVSMIRGKAVDSWVMAFTREHYLGGQWRISWSRFVWELHQKFDDLDLEKKAAVAAEKLTMTMGKGKDYFQELEHLLAEAKYDRENQVVHRWITSAIPKEIYNVVHQAFIAATVNDKSQWGYNVKIPKDYESWK</sequence>
<evidence type="ECO:0000256" key="1">
    <source>
        <dbReference type="SAM" id="MobiDB-lite"/>
    </source>
</evidence>
<evidence type="ECO:0000313" key="3">
    <source>
        <dbReference type="Proteomes" id="UP000218811"/>
    </source>
</evidence>
<organism evidence="2 3">
    <name type="scientific">Wolfiporia cocos (strain MD-104)</name>
    <name type="common">Brown rot fungus</name>
    <dbReference type="NCBI Taxonomy" id="742152"/>
    <lineage>
        <taxon>Eukaryota</taxon>
        <taxon>Fungi</taxon>
        <taxon>Dikarya</taxon>
        <taxon>Basidiomycota</taxon>
        <taxon>Agaricomycotina</taxon>
        <taxon>Agaricomycetes</taxon>
        <taxon>Polyporales</taxon>
        <taxon>Phaeolaceae</taxon>
        <taxon>Wolfiporia</taxon>
    </lineage>
</organism>
<name>A0A2H3IZB1_WOLCO</name>
<protein>
    <recommendedName>
        <fullName evidence="4">Retrotransposon gag domain-containing protein</fullName>
    </recommendedName>
</protein>
<evidence type="ECO:0000313" key="2">
    <source>
        <dbReference type="EMBL" id="PCH35286.1"/>
    </source>
</evidence>
<reference evidence="2 3" key="1">
    <citation type="journal article" date="2012" name="Science">
        <title>The Paleozoic origin of enzymatic lignin decomposition reconstructed from 31 fungal genomes.</title>
        <authorList>
            <person name="Floudas D."/>
            <person name="Binder M."/>
            <person name="Riley R."/>
            <person name="Barry K."/>
            <person name="Blanchette R.A."/>
            <person name="Henrissat B."/>
            <person name="Martinez A.T."/>
            <person name="Otillar R."/>
            <person name="Spatafora J.W."/>
            <person name="Yadav J.S."/>
            <person name="Aerts A."/>
            <person name="Benoit I."/>
            <person name="Boyd A."/>
            <person name="Carlson A."/>
            <person name="Copeland A."/>
            <person name="Coutinho P.M."/>
            <person name="de Vries R.P."/>
            <person name="Ferreira P."/>
            <person name="Findley K."/>
            <person name="Foster B."/>
            <person name="Gaskell J."/>
            <person name="Glotzer D."/>
            <person name="Gorecki P."/>
            <person name="Heitman J."/>
            <person name="Hesse C."/>
            <person name="Hori C."/>
            <person name="Igarashi K."/>
            <person name="Jurgens J.A."/>
            <person name="Kallen N."/>
            <person name="Kersten P."/>
            <person name="Kohler A."/>
            <person name="Kuees U."/>
            <person name="Kumar T.K.A."/>
            <person name="Kuo A."/>
            <person name="LaButti K."/>
            <person name="Larrondo L.F."/>
            <person name="Lindquist E."/>
            <person name="Ling A."/>
            <person name="Lombard V."/>
            <person name="Lucas S."/>
            <person name="Lundell T."/>
            <person name="Martin R."/>
            <person name="McLaughlin D.J."/>
            <person name="Morgenstern I."/>
            <person name="Morin E."/>
            <person name="Murat C."/>
            <person name="Nagy L.G."/>
            <person name="Nolan M."/>
            <person name="Ohm R.A."/>
            <person name="Patyshakuliyeva A."/>
            <person name="Rokas A."/>
            <person name="Ruiz-Duenas F.J."/>
            <person name="Sabat G."/>
            <person name="Salamov A."/>
            <person name="Samejima M."/>
            <person name="Schmutz J."/>
            <person name="Slot J.C."/>
            <person name="St John F."/>
            <person name="Stenlid J."/>
            <person name="Sun H."/>
            <person name="Sun S."/>
            <person name="Syed K."/>
            <person name="Tsang A."/>
            <person name="Wiebenga A."/>
            <person name="Young D."/>
            <person name="Pisabarro A."/>
            <person name="Eastwood D.C."/>
            <person name="Martin F."/>
            <person name="Cullen D."/>
            <person name="Grigoriev I.V."/>
            <person name="Hibbett D.S."/>
        </authorList>
    </citation>
    <scope>NUCLEOTIDE SEQUENCE [LARGE SCALE GENOMIC DNA]</scope>
    <source>
        <strain evidence="2 3">MD-104</strain>
    </source>
</reference>
<accession>A0A2H3IZB1</accession>
<keyword evidence="3" id="KW-1185">Reference proteome</keyword>